<keyword evidence="2" id="KW-1185">Reference proteome</keyword>
<reference evidence="3" key="1">
    <citation type="submission" date="2016-11" db="UniProtKB">
        <authorList>
            <consortium name="WormBaseParasite"/>
        </authorList>
    </citation>
    <scope>IDENTIFICATION</scope>
</reference>
<organism evidence="2 3">
    <name type="scientific">Steinernema glaseri</name>
    <dbReference type="NCBI Taxonomy" id="37863"/>
    <lineage>
        <taxon>Eukaryota</taxon>
        <taxon>Metazoa</taxon>
        <taxon>Ecdysozoa</taxon>
        <taxon>Nematoda</taxon>
        <taxon>Chromadorea</taxon>
        <taxon>Rhabditida</taxon>
        <taxon>Tylenchina</taxon>
        <taxon>Panagrolaimomorpha</taxon>
        <taxon>Strongyloidoidea</taxon>
        <taxon>Steinernematidae</taxon>
        <taxon>Steinernema</taxon>
    </lineage>
</organism>
<feature type="region of interest" description="Disordered" evidence="1">
    <location>
        <begin position="41"/>
        <end position="73"/>
    </location>
</feature>
<evidence type="ECO:0000313" key="2">
    <source>
        <dbReference type="Proteomes" id="UP000095287"/>
    </source>
</evidence>
<sequence length="102" mass="11286">MLCTKIAPDCSFANSVFIRDFIVYPLSTESSTYYNLRQGTHDIQASNGGDPRAVQRHPCENVRKREAPGDEGSYSKKAPFYDIVSDVVVLVNQRSAAVTLNS</sequence>
<protein>
    <submittedName>
        <fullName evidence="3">Uncharacterized protein</fullName>
    </submittedName>
</protein>
<dbReference type="Proteomes" id="UP000095287">
    <property type="component" value="Unplaced"/>
</dbReference>
<feature type="compositionally biased region" description="Basic and acidic residues" evidence="1">
    <location>
        <begin position="57"/>
        <end position="68"/>
    </location>
</feature>
<dbReference type="AlphaFoldDB" id="A0A1I8ATL7"/>
<evidence type="ECO:0000256" key="1">
    <source>
        <dbReference type="SAM" id="MobiDB-lite"/>
    </source>
</evidence>
<dbReference type="WBParaSite" id="L893_g8939.t1">
    <property type="protein sequence ID" value="L893_g8939.t1"/>
    <property type="gene ID" value="L893_g8939"/>
</dbReference>
<name>A0A1I8ATL7_9BILA</name>
<accession>A0A1I8ATL7</accession>
<proteinExistence type="predicted"/>
<evidence type="ECO:0000313" key="3">
    <source>
        <dbReference type="WBParaSite" id="L893_g8939.t1"/>
    </source>
</evidence>